<dbReference type="CDD" id="cd00407">
    <property type="entry name" value="Urease_beta"/>
    <property type="match status" value="1"/>
</dbReference>
<organism evidence="2">
    <name type="scientific">hydrothermal vent metagenome</name>
    <dbReference type="NCBI Taxonomy" id="652676"/>
    <lineage>
        <taxon>unclassified sequences</taxon>
        <taxon>metagenomes</taxon>
        <taxon>ecological metagenomes</taxon>
    </lineage>
</organism>
<dbReference type="EC" id="3.5.1.5" evidence="2"/>
<dbReference type="NCBIfam" id="TIGR00192">
    <property type="entry name" value="urease_beta"/>
    <property type="match status" value="1"/>
</dbReference>
<dbReference type="AlphaFoldDB" id="A0A3B1CX23"/>
<dbReference type="InterPro" id="IPR002019">
    <property type="entry name" value="Urease_beta-like"/>
</dbReference>
<proteinExistence type="inferred from homology"/>
<dbReference type="Pfam" id="PF00699">
    <property type="entry name" value="Urease_beta"/>
    <property type="match status" value="1"/>
</dbReference>
<gene>
    <name evidence="2" type="ORF">MNBD_NITROSPIRAE01-1952</name>
</gene>
<evidence type="ECO:0000313" key="2">
    <source>
        <dbReference type="EMBL" id="VAX29053.1"/>
    </source>
</evidence>
<dbReference type="FunFam" id="2.10.150.10:FF:000001">
    <property type="entry name" value="Urease subunit beta"/>
    <property type="match status" value="1"/>
</dbReference>
<sequence>MIPGEYILGEGDITANIGRDTVELTIRNTGDRPVQVGSHFHFFEANRALAFDRKAAFGKRLNIPSGTAVRFEPGENKRVSLVTLGGAKKVYGLNGLTNGETSESAQKVALTLAAETGFEMEEK</sequence>
<accession>A0A3B1CX23</accession>
<dbReference type="SUPFAM" id="SSF51278">
    <property type="entry name" value="Urease, beta-subunit"/>
    <property type="match status" value="1"/>
</dbReference>
<dbReference type="InterPro" id="IPR036461">
    <property type="entry name" value="Urease_betasu_sf"/>
</dbReference>
<dbReference type="EMBL" id="UOGF01000046">
    <property type="protein sequence ID" value="VAX29053.1"/>
    <property type="molecule type" value="Genomic_DNA"/>
</dbReference>
<name>A0A3B1CX23_9ZZZZ</name>
<reference evidence="2" key="1">
    <citation type="submission" date="2018-06" db="EMBL/GenBank/DDBJ databases">
        <authorList>
            <person name="Zhirakovskaya E."/>
        </authorList>
    </citation>
    <scope>NUCLEOTIDE SEQUENCE</scope>
</reference>
<dbReference type="HAMAP" id="MF_01954">
    <property type="entry name" value="Urease_beta"/>
    <property type="match status" value="1"/>
</dbReference>
<protein>
    <submittedName>
        <fullName evidence="2">Urease beta subunit</fullName>
        <ecNumber evidence="2">3.5.1.5</ecNumber>
    </submittedName>
</protein>
<dbReference type="Gene3D" id="2.10.150.10">
    <property type="entry name" value="Urease, beta subunit"/>
    <property type="match status" value="1"/>
</dbReference>
<dbReference type="GO" id="GO:0043419">
    <property type="term" value="P:urea catabolic process"/>
    <property type="evidence" value="ECO:0007669"/>
    <property type="project" value="InterPro"/>
</dbReference>
<dbReference type="InterPro" id="IPR050069">
    <property type="entry name" value="Urease_subunit"/>
</dbReference>
<dbReference type="PANTHER" id="PTHR33569:SF1">
    <property type="entry name" value="UREASE"/>
    <property type="match status" value="1"/>
</dbReference>
<evidence type="ECO:0000256" key="1">
    <source>
        <dbReference type="ARBA" id="ARBA00022801"/>
    </source>
</evidence>
<keyword evidence="1 2" id="KW-0378">Hydrolase</keyword>
<dbReference type="PANTHER" id="PTHR33569">
    <property type="entry name" value="UREASE"/>
    <property type="match status" value="1"/>
</dbReference>
<dbReference type="GO" id="GO:0009039">
    <property type="term" value="F:urease activity"/>
    <property type="evidence" value="ECO:0007669"/>
    <property type="project" value="UniProtKB-EC"/>
</dbReference>
<dbReference type="NCBIfam" id="NF009682">
    <property type="entry name" value="PRK13203.1"/>
    <property type="match status" value="1"/>
</dbReference>
<dbReference type="GO" id="GO:0035550">
    <property type="term" value="C:urease complex"/>
    <property type="evidence" value="ECO:0007669"/>
    <property type="project" value="InterPro"/>
</dbReference>